<dbReference type="InterPro" id="IPR015063">
    <property type="entry name" value="USP8_dimer"/>
</dbReference>
<dbReference type="InterPro" id="IPR050185">
    <property type="entry name" value="Ub_carboxyl-term_hydrolase"/>
</dbReference>
<evidence type="ECO:0000259" key="6">
    <source>
        <dbReference type="PROSITE" id="PS50235"/>
    </source>
</evidence>
<dbReference type="CDD" id="cd02674">
    <property type="entry name" value="Peptidase_C19R"/>
    <property type="match status" value="1"/>
</dbReference>
<evidence type="ECO:0000259" key="5">
    <source>
        <dbReference type="PROSITE" id="PS50206"/>
    </source>
</evidence>
<evidence type="ECO:0000256" key="4">
    <source>
        <dbReference type="SAM" id="MobiDB-lite"/>
    </source>
</evidence>
<dbReference type="InterPro" id="IPR028889">
    <property type="entry name" value="USP"/>
</dbReference>
<dbReference type="InterPro" id="IPR001394">
    <property type="entry name" value="Peptidase_C19_UCH"/>
</dbReference>
<dbReference type="SMART" id="SM00450">
    <property type="entry name" value="RHOD"/>
    <property type="match status" value="1"/>
</dbReference>
<protein>
    <recommendedName>
        <fullName evidence="3">ubiquitinyl hydrolase 1</fullName>
        <ecNumber evidence="3">3.4.19.12</ecNumber>
    </recommendedName>
</protein>
<dbReference type="Gene3D" id="3.90.70.10">
    <property type="entry name" value="Cysteine proteinases"/>
    <property type="match status" value="1"/>
</dbReference>
<dbReference type="InterPro" id="IPR036873">
    <property type="entry name" value="Rhodanese-like_dom_sf"/>
</dbReference>
<organism evidence="7">
    <name type="scientific">Ixodes ricinus</name>
    <name type="common">Common tick</name>
    <name type="synonym">Acarus ricinus</name>
    <dbReference type="NCBI Taxonomy" id="34613"/>
    <lineage>
        <taxon>Eukaryota</taxon>
        <taxon>Metazoa</taxon>
        <taxon>Ecdysozoa</taxon>
        <taxon>Arthropoda</taxon>
        <taxon>Chelicerata</taxon>
        <taxon>Arachnida</taxon>
        <taxon>Acari</taxon>
        <taxon>Parasitiformes</taxon>
        <taxon>Ixodida</taxon>
        <taxon>Ixodoidea</taxon>
        <taxon>Ixodidae</taxon>
        <taxon>Ixodinae</taxon>
        <taxon>Ixodes</taxon>
    </lineage>
</organism>
<comment type="catalytic activity">
    <reaction evidence="1">
        <text>Thiol-dependent hydrolysis of ester, thioester, amide, peptide and isopeptide bonds formed by the C-terminal Gly of ubiquitin (a 76-residue protein attached to proteins as an intracellular targeting signal).</text>
        <dbReference type="EC" id="3.4.19.12"/>
    </reaction>
</comment>
<feature type="compositionally biased region" description="Polar residues" evidence="4">
    <location>
        <begin position="679"/>
        <end position="694"/>
    </location>
</feature>
<dbReference type="GO" id="GO:0016579">
    <property type="term" value="P:protein deubiquitination"/>
    <property type="evidence" value="ECO:0007669"/>
    <property type="project" value="InterPro"/>
</dbReference>
<feature type="compositionally biased region" description="Basic and acidic residues" evidence="4">
    <location>
        <begin position="562"/>
        <end position="593"/>
    </location>
</feature>
<feature type="region of interest" description="Disordered" evidence="4">
    <location>
        <begin position="131"/>
        <end position="170"/>
    </location>
</feature>
<keyword evidence="7" id="KW-0378">Hydrolase</keyword>
<dbReference type="Pfam" id="PF08969">
    <property type="entry name" value="USP8_dimer"/>
    <property type="match status" value="1"/>
</dbReference>
<feature type="domain" description="USP" evidence="6">
    <location>
        <begin position="722"/>
        <end position="1063"/>
    </location>
</feature>
<comment type="similarity">
    <text evidence="2">Belongs to the peptidase C19 family.</text>
</comment>
<dbReference type="AlphaFoldDB" id="A0A131XRU8"/>
<dbReference type="InterPro" id="IPR018200">
    <property type="entry name" value="USP_CS"/>
</dbReference>
<dbReference type="Gene3D" id="3.40.250.10">
    <property type="entry name" value="Rhodanese-like domain"/>
    <property type="match status" value="1"/>
</dbReference>
<dbReference type="EMBL" id="GEFM01006986">
    <property type="protein sequence ID" value="JAP68810.1"/>
    <property type="molecule type" value="mRNA"/>
</dbReference>
<dbReference type="PROSITE" id="PS00973">
    <property type="entry name" value="USP_2"/>
    <property type="match status" value="1"/>
</dbReference>
<evidence type="ECO:0000256" key="2">
    <source>
        <dbReference type="ARBA" id="ARBA00009085"/>
    </source>
</evidence>
<dbReference type="SUPFAM" id="SSF140856">
    <property type="entry name" value="USP8 N-terminal domain-like"/>
    <property type="match status" value="1"/>
</dbReference>
<dbReference type="InterPro" id="IPR038765">
    <property type="entry name" value="Papain-like_cys_pep_sf"/>
</dbReference>
<feature type="compositionally biased region" description="Polar residues" evidence="4">
    <location>
        <begin position="349"/>
        <end position="358"/>
    </location>
</feature>
<feature type="compositionally biased region" description="Basic and acidic residues" evidence="4">
    <location>
        <begin position="145"/>
        <end position="154"/>
    </location>
</feature>
<dbReference type="GO" id="GO:0004843">
    <property type="term" value="F:cysteine-type deubiquitinase activity"/>
    <property type="evidence" value="ECO:0007669"/>
    <property type="project" value="UniProtKB-EC"/>
</dbReference>
<feature type="region of interest" description="Disordered" evidence="4">
    <location>
        <begin position="562"/>
        <end position="714"/>
    </location>
</feature>
<feature type="non-terminal residue" evidence="7">
    <location>
        <position position="1"/>
    </location>
</feature>
<feature type="domain" description="Rhodanese" evidence="5">
    <location>
        <begin position="193"/>
        <end position="313"/>
    </location>
</feature>
<dbReference type="PROSITE" id="PS50235">
    <property type="entry name" value="USP_3"/>
    <property type="match status" value="1"/>
</dbReference>
<dbReference type="Pfam" id="PF00443">
    <property type="entry name" value="UCH"/>
    <property type="match status" value="1"/>
</dbReference>
<feature type="region of interest" description="Disordered" evidence="4">
    <location>
        <begin position="420"/>
        <end position="468"/>
    </location>
</feature>
<name>A0A131XRU8_IXORI</name>
<dbReference type="PANTHER" id="PTHR21646:SF46">
    <property type="entry name" value="UBIQUITIN CARBOXYL-TERMINAL HYDROLASE"/>
    <property type="match status" value="1"/>
</dbReference>
<dbReference type="SUPFAM" id="SSF54001">
    <property type="entry name" value="Cysteine proteinases"/>
    <property type="match status" value="1"/>
</dbReference>
<dbReference type="PROSITE" id="PS50206">
    <property type="entry name" value="RHODANESE_3"/>
    <property type="match status" value="1"/>
</dbReference>
<feature type="compositionally biased region" description="Low complexity" evidence="4">
    <location>
        <begin position="703"/>
        <end position="714"/>
    </location>
</feature>
<dbReference type="EC" id="3.4.19.12" evidence="3"/>
<dbReference type="SUPFAM" id="SSF52821">
    <property type="entry name" value="Rhodanese/Cell cycle control phosphatase"/>
    <property type="match status" value="1"/>
</dbReference>
<proteinExistence type="evidence at transcript level"/>
<accession>A0A131XRU8</accession>
<sequence length="1073" mass="121003">EMPVATKLKSLYMATSIEELDKKYSKIELPSQNIAMVCKSTKAILQKADLDRDLGDEERAYVLYMRYFTMVQLIRKHRDYKKDKTKYDDTLMIKHCPRVMETLEKLKESLIKRYALLKEVKAAEAKEQKAAEEAYAEQQGKRTPVAKDRPDESSKTNGEPGTGTSSPVPAAGVIRPAKTCISSFELYDLLLDNTLNLLILDCRERDDFFESHLKHSHCINIPEEILSPGITGEQLSVAVPDESRSLFGRRDLVDFVILIDWRSRDVPSVPTVPLRVLKDAIWKWCTSKHLRSEPMVLIGGYEDWLLRYPMHTTYPHPRIPTPPGSPRPPDLGLAIIDFPDLDRDFEQKAPSSQQNSAVGNHGLASGSGNGSWQPTPSVDRTKKPSIPNGPTVANDIASRVVNGTSIDWRDSSADTLKTNIPQVDRALKPGLGGPFGRDVDVGDARSASQRDGRRNSSSSGDDEAPSRASALGQELLDLTKDQLASEQKFELLRERRAREAEEGIREVLQEQEEALRERIRLTEKAMRDKEQEVNDLTRSNALFQQQLQEKDRELERIIRLQEEQKKAEKELKRMREERKHKEQKEKEEAERRKGAVAPDKASARTRKQVSTAGDVSQDRGGQGENSASKHSSPTAWKSSGLSRSRSFPNLSTAVEEEEQRVAERQPDTSAIPGFDRTLKPSQSVETPSPSLSRQSRVRPNDLSNSRVRSISPSSGREIKRLAGLKNLGNTCYMNATLQCLANTVPLALHFLSGKYHADINRESRRGTGGEAANEFKNLVAQMYYNDKSVAPKSFKSLMGRLFNVYAGYEQQDAHEFLLNLIDKLHEDLNKANQRRVPPVSLPPADEASLSLSARINRFWNQHTDRHLSVISDLFEGLLASTLTCLSCHKSSSSFEAFSCLSLPIPHGGASGCYLQDCLKLFLETEKMSGEAAWDCPSCKQKRKAEKRMIIARLPKILIVQFNRFRCEAAWQSKKLQTYVHFPVNNFDMNQYVDHARLETQKRPPYNLYAFLNHYGTLATGHYIAYCRAGIGSSWFMYDDASVTEVVLSESDKKNAYILFYTSVDIKHQFTCAC</sequence>
<dbReference type="PROSITE" id="PS00972">
    <property type="entry name" value="USP_1"/>
    <property type="match status" value="1"/>
</dbReference>
<feature type="compositionally biased region" description="Basic and acidic residues" evidence="4">
    <location>
        <begin position="437"/>
        <end position="454"/>
    </location>
</feature>
<feature type="region of interest" description="Disordered" evidence="4">
    <location>
        <begin position="346"/>
        <end position="397"/>
    </location>
</feature>
<evidence type="ECO:0000313" key="7">
    <source>
        <dbReference type="EMBL" id="JAP68810.1"/>
    </source>
</evidence>
<dbReference type="Gene3D" id="1.20.58.80">
    <property type="entry name" value="Phosphotransferase system, lactose/cellobiose-type IIA subunit"/>
    <property type="match status" value="1"/>
</dbReference>
<feature type="compositionally biased region" description="Polar residues" evidence="4">
    <location>
        <begin position="624"/>
        <end position="652"/>
    </location>
</feature>
<dbReference type="InterPro" id="IPR001763">
    <property type="entry name" value="Rhodanese-like_dom"/>
</dbReference>
<reference evidence="7" key="1">
    <citation type="submission" date="2016-02" db="EMBL/GenBank/DDBJ databases">
        <title>RNAseq analyses of the midgut from blood- or serum-fed Ixodes ricinus ticks.</title>
        <authorList>
            <person name="Perner J."/>
            <person name="Provaznik J."/>
            <person name="Schrenkova J."/>
            <person name="Urbanova V."/>
            <person name="Ribeiro J.M."/>
            <person name="Kopacek P."/>
        </authorList>
    </citation>
    <scope>NUCLEOTIDE SEQUENCE</scope>
    <source>
        <tissue evidence="7">Gut</tissue>
    </source>
</reference>
<evidence type="ECO:0000256" key="3">
    <source>
        <dbReference type="ARBA" id="ARBA00012759"/>
    </source>
</evidence>
<evidence type="ECO:0000256" key="1">
    <source>
        <dbReference type="ARBA" id="ARBA00000707"/>
    </source>
</evidence>
<dbReference type="PANTHER" id="PTHR21646">
    <property type="entry name" value="UBIQUITIN CARBOXYL-TERMINAL HYDROLASE"/>
    <property type="match status" value="1"/>
</dbReference>
<feature type="compositionally biased region" description="Polar residues" evidence="4">
    <location>
        <begin position="155"/>
        <end position="167"/>
    </location>
</feature>